<dbReference type="Proteomes" id="UP001152308">
    <property type="component" value="Unassembled WGS sequence"/>
</dbReference>
<dbReference type="GO" id="GO:0005524">
    <property type="term" value="F:ATP binding"/>
    <property type="evidence" value="ECO:0007669"/>
    <property type="project" value="UniProtKB-KW"/>
</dbReference>
<dbReference type="EMBL" id="JAKJLQ010000001">
    <property type="protein sequence ID" value="MDF6099791.1"/>
    <property type="molecule type" value="Genomic_DNA"/>
</dbReference>
<accession>A0ABT6BPJ8</accession>
<name>A0ABT6BPJ8_9ACTN</name>
<dbReference type="Gene3D" id="3.30.565.10">
    <property type="entry name" value="Histidine kinase-like ATPase, C-terminal domain"/>
    <property type="match status" value="1"/>
</dbReference>
<keyword evidence="4" id="KW-0812">Transmembrane</keyword>
<feature type="transmembrane region" description="Helical" evidence="4">
    <location>
        <begin position="144"/>
        <end position="163"/>
    </location>
</feature>
<keyword evidence="6" id="KW-0067">ATP-binding</keyword>
<comment type="caution">
    <text evidence="6">The sequence shown here is derived from an EMBL/GenBank/DDBJ whole genome shotgun (WGS) entry which is preliminary data.</text>
</comment>
<feature type="transmembrane region" description="Helical" evidence="4">
    <location>
        <begin position="90"/>
        <end position="111"/>
    </location>
</feature>
<organism evidence="6 7">
    <name type="scientific">Gordonia hongkongensis</name>
    <dbReference type="NCBI Taxonomy" id="1701090"/>
    <lineage>
        <taxon>Bacteria</taxon>
        <taxon>Bacillati</taxon>
        <taxon>Actinomycetota</taxon>
        <taxon>Actinomycetes</taxon>
        <taxon>Mycobacteriales</taxon>
        <taxon>Gordoniaceae</taxon>
        <taxon>Gordonia</taxon>
    </lineage>
</organism>
<dbReference type="Pfam" id="PF02518">
    <property type="entry name" value="HATPase_c"/>
    <property type="match status" value="1"/>
</dbReference>
<dbReference type="CDD" id="cd16917">
    <property type="entry name" value="HATPase_UhpB-NarQ-NarX-like"/>
    <property type="match status" value="1"/>
</dbReference>
<keyword evidence="1" id="KW-0808">Transferase</keyword>
<evidence type="ECO:0000313" key="6">
    <source>
        <dbReference type="EMBL" id="MDF6099791.1"/>
    </source>
</evidence>
<keyword evidence="6" id="KW-0547">Nucleotide-binding</keyword>
<keyword evidence="4" id="KW-0472">Membrane</keyword>
<feature type="transmembrane region" description="Helical" evidence="4">
    <location>
        <begin position="33"/>
        <end position="56"/>
    </location>
</feature>
<feature type="transmembrane region" description="Helical" evidence="4">
    <location>
        <begin position="123"/>
        <end position="139"/>
    </location>
</feature>
<dbReference type="InterPro" id="IPR036890">
    <property type="entry name" value="HATPase_C_sf"/>
</dbReference>
<keyword evidence="2" id="KW-0418">Kinase</keyword>
<reference evidence="6" key="1">
    <citation type="journal article" date="2022" name="Data Brief">
        <title>Draft genome sequence data of Gordonia hongkongensis strain EUFUS-Z928 isolated from the octocoral Eunicea fusca.</title>
        <authorList>
            <person name="Sanchez-Suarez J."/>
            <person name="Diaz L."/>
            <person name="Melo-Bolivar J."/>
            <person name="Villamil L."/>
        </authorList>
    </citation>
    <scope>NUCLEOTIDE SEQUENCE</scope>
    <source>
        <strain evidence="6">EUFUS-Z928</strain>
    </source>
</reference>
<dbReference type="SUPFAM" id="SSF55874">
    <property type="entry name" value="ATPase domain of HSP90 chaperone/DNA topoisomerase II/histidine kinase"/>
    <property type="match status" value="1"/>
</dbReference>
<evidence type="ECO:0000256" key="1">
    <source>
        <dbReference type="ARBA" id="ARBA00022679"/>
    </source>
</evidence>
<sequence>MATDTAAAATAELASDRDVALDESAGQRILRQFAVFIACGYLVYLVLTGPAIAASLGVMHTWWTVPALAAVFGPGLALGPLAWRGSARALRVCAAVAAGGYLMAVATWGFGWNGAHLSGTTDIWFFSFCGLAAIAAALAMRPTYAFVVLVVVVVSAVTINYVVRDVARSGLYVADMAWAFAFSLVYFAAAVMGMRTAAVLDDTRAQAYRTAAAAAASQARANERQRFNQLTHDGVMATLLVAARRGNSTQLAAQAQATLHALDRIRGDTDTDTDTDGTMTVDVVLTHLSEVTATVDPTRRFEVRRTIDSSDAGYPATVVHTIAAAAGEAVRNSGRHARASKTIVSVEITDDRLQVEVADDGQGFEPSTVPADRLGIAISIRERMSQIGGSATIESAPMRGTRVRLEWER</sequence>
<evidence type="ECO:0000313" key="7">
    <source>
        <dbReference type="Proteomes" id="UP001152308"/>
    </source>
</evidence>
<dbReference type="PANTHER" id="PTHR24421">
    <property type="entry name" value="NITRATE/NITRITE SENSOR PROTEIN NARX-RELATED"/>
    <property type="match status" value="1"/>
</dbReference>
<evidence type="ECO:0000256" key="3">
    <source>
        <dbReference type="ARBA" id="ARBA00023012"/>
    </source>
</evidence>
<proteinExistence type="predicted"/>
<evidence type="ECO:0000256" key="2">
    <source>
        <dbReference type="ARBA" id="ARBA00022777"/>
    </source>
</evidence>
<feature type="transmembrane region" description="Helical" evidence="4">
    <location>
        <begin position="62"/>
        <end position="83"/>
    </location>
</feature>
<gene>
    <name evidence="6" type="ORF">L2299_01850</name>
</gene>
<evidence type="ECO:0000256" key="4">
    <source>
        <dbReference type="SAM" id="Phobius"/>
    </source>
</evidence>
<keyword evidence="4" id="KW-1133">Transmembrane helix</keyword>
<keyword evidence="3" id="KW-0902">Two-component regulatory system</keyword>
<evidence type="ECO:0000259" key="5">
    <source>
        <dbReference type="Pfam" id="PF02518"/>
    </source>
</evidence>
<keyword evidence="7" id="KW-1185">Reference proteome</keyword>
<feature type="domain" description="Histidine kinase/HSP90-like ATPase" evidence="5">
    <location>
        <begin position="325"/>
        <end position="407"/>
    </location>
</feature>
<dbReference type="InterPro" id="IPR050482">
    <property type="entry name" value="Sensor_HK_TwoCompSys"/>
</dbReference>
<reference evidence="6" key="2">
    <citation type="submission" date="2022-01" db="EMBL/GenBank/DDBJ databases">
        <authorList>
            <person name="Sanchez-Suarez J."/>
            <person name="Villamil L."/>
            <person name="Diaz L.E."/>
        </authorList>
    </citation>
    <scope>NUCLEOTIDE SEQUENCE</scope>
    <source>
        <strain evidence="6">EUFUS-Z928</strain>
    </source>
</reference>
<protein>
    <submittedName>
        <fullName evidence="6">ATP-binding protein</fullName>
    </submittedName>
</protein>
<feature type="transmembrane region" description="Helical" evidence="4">
    <location>
        <begin position="169"/>
        <end position="189"/>
    </location>
</feature>
<dbReference type="RefSeq" id="WP_277242568.1">
    <property type="nucleotide sequence ID" value="NZ_JAKJLQ010000001.1"/>
</dbReference>
<dbReference type="InterPro" id="IPR003594">
    <property type="entry name" value="HATPase_dom"/>
</dbReference>